<keyword evidence="7" id="KW-0378">Hydrolase</keyword>
<proteinExistence type="inferred from homology"/>
<keyword evidence="10 11" id="KW-0472">Membrane</keyword>
<sequence length="409" mass="47162">MLSQDYQAFMERIYHYEVPTIRQVQHYVNENDLSHRMQMVSRIGDPGLAFSLYFPIIAGINFRSGIRFLGAAILCEWMNQVLKWLLFGERPYWWIPEAELFSSNPRSSLILLEQNRMTCETGPGLPSGHVMINLVIWLIMADTISGKILSKLNETSPIRIFVNRLVWFGFITMHLMVSGSRIYNLNHFPHQCISAFVCGIVVIKLAYHSQGWMTTNSRLTCLIKSLLFTISALGIYQGLLAQGVNPDWAIAKALKWCKHQEWIHIDTTPFYAMVRYSGAAFALGCILPSQKVQYELKQSELYSLSDQGLRIALGILWGMVSTLVHSMMPRKDLNLFYALEFVLNAFLIVFIAYLVPRISDIIFKRDHAVLEDKKRKSAKNKKLQTHHLKQRTKIDNPIVDIHLRQRKNL</sequence>
<organism evidence="13 14">
    <name type="scientific">Tigriopus californicus</name>
    <name type="common">Marine copepod</name>
    <dbReference type="NCBI Taxonomy" id="6832"/>
    <lineage>
        <taxon>Eukaryota</taxon>
        <taxon>Metazoa</taxon>
        <taxon>Ecdysozoa</taxon>
        <taxon>Arthropoda</taxon>
        <taxon>Crustacea</taxon>
        <taxon>Multicrustacea</taxon>
        <taxon>Hexanauplia</taxon>
        <taxon>Copepoda</taxon>
        <taxon>Harpacticoida</taxon>
        <taxon>Harpacticidae</taxon>
        <taxon>Tigriopus</taxon>
    </lineage>
</organism>
<keyword evidence="5" id="KW-0312">Gluconeogenesis</keyword>
<feature type="transmembrane region" description="Helical" evidence="11">
    <location>
        <begin position="308"/>
        <end position="328"/>
    </location>
</feature>
<reference evidence="13 14" key="1">
    <citation type="journal article" date="2018" name="Nat. Ecol. Evol.">
        <title>Genomic signatures of mitonuclear coevolution across populations of Tigriopus californicus.</title>
        <authorList>
            <person name="Barreto F.S."/>
            <person name="Watson E.T."/>
            <person name="Lima T.G."/>
            <person name="Willett C.S."/>
            <person name="Edmands S."/>
            <person name="Li W."/>
            <person name="Burton R.S."/>
        </authorList>
    </citation>
    <scope>NUCLEOTIDE SEQUENCE [LARGE SCALE GENOMIC DNA]</scope>
    <source>
        <strain evidence="13 14">San Diego</strain>
    </source>
</reference>
<keyword evidence="9 11" id="KW-1133">Transmembrane helix</keyword>
<evidence type="ECO:0000256" key="7">
    <source>
        <dbReference type="ARBA" id="ARBA00022801"/>
    </source>
</evidence>
<dbReference type="InterPro" id="IPR036938">
    <property type="entry name" value="PAP2/HPO_sf"/>
</dbReference>
<dbReference type="PANTHER" id="PTHR12591">
    <property type="entry name" value="GLUCOSE-6-PHOSPHATASE"/>
    <property type="match status" value="1"/>
</dbReference>
<evidence type="ECO:0000313" key="14">
    <source>
        <dbReference type="Proteomes" id="UP000318571"/>
    </source>
</evidence>
<evidence type="ECO:0000256" key="6">
    <source>
        <dbReference type="ARBA" id="ARBA00022692"/>
    </source>
</evidence>
<evidence type="ECO:0000313" key="13">
    <source>
        <dbReference type="EMBL" id="TRY69000.1"/>
    </source>
</evidence>
<dbReference type="PANTHER" id="PTHR12591:SF0">
    <property type="entry name" value="FI19814P1"/>
    <property type="match status" value="1"/>
</dbReference>
<evidence type="ECO:0000256" key="11">
    <source>
        <dbReference type="SAM" id="Phobius"/>
    </source>
</evidence>
<comment type="caution">
    <text evidence="13">The sequence shown here is derived from an EMBL/GenBank/DDBJ whole genome shotgun (WGS) entry which is preliminary data.</text>
</comment>
<evidence type="ECO:0000256" key="5">
    <source>
        <dbReference type="ARBA" id="ARBA00022432"/>
    </source>
</evidence>
<feature type="transmembrane region" description="Helical" evidence="11">
    <location>
        <begin position="188"/>
        <end position="207"/>
    </location>
</feature>
<comment type="similarity">
    <text evidence="3">Belongs to the glucose-6-phosphatase family.</text>
</comment>
<gene>
    <name evidence="13" type="ORF">TCAL_04099</name>
</gene>
<feature type="transmembrane region" description="Helical" evidence="11">
    <location>
        <begin position="161"/>
        <end position="182"/>
    </location>
</feature>
<evidence type="ECO:0000256" key="8">
    <source>
        <dbReference type="ARBA" id="ARBA00022824"/>
    </source>
</evidence>
<dbReference type="Proteomes" id="UP000318571">
    <property type="component" value="Chromosome 1"/>
</dbReference>
<dbReference type="AlphaFoldDB" id="A0A553NU83"/>
<dbReference type="InterPro" id="IPR000326">
    <property type="entry name" value="PAP2/HPO"/>
</dbReference>
<evidence type="ECO:0000256" key="4">
    <source>
        <dbReference type="ARBA" id="ARBA00012634"/>
    </source>
</evidence>
<dbReference type="SUPFAM" id="SSF48317">
    <property type="entry name" value="Acid phosphatase/Vanadium-dependent haloperoxidase"/>
    <property type="match status" value="1"/>
</dbReference>
<evidence type="ECO:0000256" key="10">
    <source>
        <dbReference type="ARBA" id="ARBA00023136"/>
    </source>
</evidence>
<keyword evidence="6 11" id="KW-0812">Transmembrane</keyword>
<keyword evidence="8" id="KW-0256">Endoplasmic reticulum</keyword>
<comment type="subcellular location">
    <subcellularLocation>
        <location evidence="1">Endoplasmic reticulum membrane</location>
        <topology evidence="1">Multi-pass membrane protein</topology>
    </subcellularLocation>
</comment>
<dbReference type="GO" id="GO:0051156">
    <property type="term" value="P:glucose 6-phosphate metabolic process"/>
    <property type="evidence" value="ECO:0007669"/>
    <property type="project" value="TreeGrafter"/>
</dbReference>
<dbReference type="SMART" id="SM00014">
    <property type="entry name" value="acidPPc"/>
    <property type="match status" value="1"/>
</dbReference>
<feature type="transmembrane region" description="Helical" evidence="11">
    <location>
        <begin position="219"/>
        <end position="239"/>
    </location>
</feature>
<feature type="transmembrane region" description="Helical" evidence="11">
    <location>
        <begin position="334"/>
        <end position="355"/>
    </location>
</feature>
<keyword evidence="14" id="KW-1185">Reference proteome</keyword>
<dbReference type="EMBL" id="VCGU01000010">
    <property type="protein sequence ID" value="TRY69000.1"/>
    <property type="molecule type" value="Genomic_DNA"/>
</dbReference>
<evidence type="ECO:0000259" key="12">
    <source>
        <dbReference type="SMART" id="SM00014"/>
    </source>
</evidence>
<comment type="pathway">
    <text evidence="2">Carbohydrate biosynthesis; gluconeogenesis.</text>
</comment>
<dbReference type="Gene3D" id="1.20.144.10">
    <property type="entry name" value="Phosphatidic acid phosphatase type 2/haloperoxidase"/>
    <property type="match status" value="1"/>
</dbReference>
<accession>A0A553NU83</accession>
<dbReference type="OMA" id="EEHLFYV"/>
<evidence type="ECO:0000256" key="3">
    <source>
        <dbReference type="ARBA" id="ARBA00009266"/>
    </source>
</evidence>
<evidence type="ECO:0000256" key="1">
    <source>
        <dbReference type="ARBA" id="ARBA00004477"/>
    </source>
</evidence>
<evidence type="ECO:0000256" key="9">
    <source>
        <dbReference type="ARBA" id="ARBA00022989"/>
    </source>
</evidence>
<dbReference type="GO" id="GO:0005789">
    <property type="term" value="C:endoplasmic reticulum membrane"/>
    <property type="evidence" value="ECO:0007669"/>
    <property type="project" value="UniProtKB-SubCell"/>
</dbReference>
<protein>
    <recommendedName>
        <fullName evidence="4">glucose-6-phosphatase</fullName>
        <ecNumber evidence="4">3.1.3.9</ecNumber>
    </recommendedName>
</protein>
<dbReference type="STRING" id="6832.A0A553NU83"/>
<dbReference type="GO" id="GO:0004346">
    <property type="term" value="F:glucose-6-phosphatase activity"/>
    <property type="evidence" value="ECO:0007669"/>
    <property type="project" value="UniProtKB-EC"/>
</dbReference>
<name>A0A553NU83_TIGCA</name>
<dbReference type="Pfam" id="PF01569">
    <property type="entry name" value="PAP2"/>
    <property type="match status" value="1"/>
</dbReference>
<evidence type="ECO:0000256" key="2">
    <source>
        <dbReference type="ARBA" id="ARBA00004742"/>
    </source>
</evidence>
<feature type="domain" description="Phosphatidic acid phosphatase type 2/haloperoxidase" evidence="12">
    <location>
        <begin position="66"/>
        <end position="207"/>
    </location>
</feature>
<dbReference type="EC" id="3.1.3.9" evidence="4"/>
<dbReference type="GO" id="GO:0006094">
    <property type="term" value="P:gluconeogenesis"/>
    <property type="evidence" value="ECO:0007669"/>
    <property type="project" value="UniProtKB-KW"/>
</dbReference>